<dbReference type="EMBL" id="JAVIZC010000002">
    <property type="protein sequence ID" value="MDR6101847.1"/>
    <property type="molecule type" value="Genomic_DNA"/>
</dbReference>
<reference evidence="1" key="1">
    <citation type="submission" date="2023-08" db="EMBL/GenBank/DDBJ databases">
        <title>Functional and genomic diversity of the sorghum phyllosphere microbiome.</title>
        <authorList>
            <person name="Shade A."/>
        </authorList>
    </citation>
    <scope>NUCLEOTIDE SEQUENCE</scope>
    <source>
        <strain evidence="1">SORGH_AS_0974</strain>
    </source>
</reference>
<sequence length="351" mass="38834">MEERGSIDKTKAVKLHLTCAVCFELVFISTVPSAGDLKTRPDASPHIITVLIYDASISHFDDLVDDLSDQVVVIGIDGFIDKAREASEKGAAKKRCHDKAVSFWAWTVAFQLAQRVYGPFREGERYLFENSFHEQLVGHRIAAFIRLKRPAIDEVSKYLLRVRLHLERAEVSDCDAALLSELKGIEGKLSIAEVNLLGDEEAKSGEQERRTAIERAKRLLDEAACRERDRSEEGSLCSAVQPALASIRSSSSWADRQSRSDRTALLLKDSPAVTASTTSEDGPASDAITACPSLRRKRSFDHEAKRKDRTKRRGGITRSCSSILSAMSCGLASSSEKRFDLCNSETELVTL</sequence>
<dbReference type="RefSeq" id="WP_309770753.1">
    <property type="nucleotide sequence ID" value="NZ_JAVIZC010000002.1"/>
</dbReference>
<protein>
    <submittedName>
        <fullName evidence="1">Uncharacterized protein</fullName>
    </submittedName>
</protein>
<dbReference type="AlphaFoldDB" id="A0AAJ2EUV6"/>
<comment type="caution">
    <text evidence="1">The sequence shown here is derived from an EMBL/GenBank/DDBJ whole genome shotgun (WGS) entry which is preliminary data.</text>
</comment>
<gene>
    <name evidence="1" type="ORF">QE369_002044</name>
</gene>
<accession>A0AAJ2EUV6</accession>
<organism evidence="1 2">
    <name type="scientific">Agrobacterium larrymoorei</name>
    <dbReference type="NCBI Taxonomy" id="160699"/>
    <lineage>
        <taxon>Bacteria</taxon>
        <taxon>Pseudomonadati</taxon>
        <taxon>Pseudomonadota</taxon>
        <taxon>Alphaproteobacteria</taxon>
        <taxon>Hyphomicrobiales</taxon>
        <taxon>Rhizobiaceae</taxon>
        <taxon>Rhizobium/Agrobacterium group</taxon>
        <taxon>Agrobacterium</taxon>
    </lineage>
</organism>
<dbReference type="Proteomes" id="UP001255601">
    <property type="component" value="Unassembled WGS sequence"/>
</dbReference>
<evidence type="ECO:0000313" key="2">
    <source>
        <dbReference type="Proteomes" id="UP001255601"/>
    </source>
</evidence>
<proteinExistence type="predicted"/>
<name>A0AAJ2EUV6_9HYPH</name>
<evidence type="ECO:0000313" key="1">
    <source>
        <dbReference type="EMBL" id="MDR6101847.1"/>
    </source>
</evidence>